<dbReference type="CDD" id="cd12239">
    <property type="entry name" value="RRM2_RBM40_like"/>
    <property type="match status" value="1"/>
</dbReference>
<dbReference type="Gene3D" id="6.10.250.610">
    <property type="match status" value="1"/>
</dbReference>
<dbReference type="InterPro" id="IPR000504">
    <property type="entry name" value="RRM_dom"/>
</dbReference>
<dbReference type="Proteomes" id="UP001187531">
    <property type="component" value="Unassembled WGS sequence"/>
</dbReference>
<gene>
    <name evidence="4" type="ORF">QYM36_002958</name>
</gene>
<evidence type="ECO:0000313" key="4">
    <source>
        <dbReference type="EMBL" id="KAK2722599.1"/>
    </source>
</evidence>
<evidence type="ECO:0000256" key="2">
    <source>
        <dbReference type="PROSITE-ProRule" id="PRU00176"/>
    </source>
</evidence>
<dbReference type="GO" id="GO:0005689">
    <property type="term" value="C:U12-type spliceosomal complex"/>
    <property type="evidence" value="ECO:0007669"/>
    <property type="project" value="TreeGrafter"/>
</dbReference>
<accession>A0AA88I751</accession>
<dbReference type="InterPro" id="IPR045164">
    <property type="entry name" value="RBM41/RNPC3"/>
</dbReference>
<dbReference type="Gene3D" id="3.30.70.330">
    <property type="match status" value="1"/>
</dbReference>
<dbReference type="InterPro" id="IPR012677">
    <property type="entry name" value="Nucleotide-bd_a/b_plait_sf"/>
</dbReference>
<evidence type="ECO:0000313" key="5">
    <source>
        <dbReference type="Proteomes" id="UP001187531"/>
    </source>
</evidence>
<dbReference type="GO" id="GO:0000398">
    <property type="term" value="P:mRNA splicing, via spliceosome"/>
    <property type="evidence" value="ECO:0007669"/>
    <property type="project" value="TreeGrafter"/>
</dbReference>
<sequence>MTFIRVANIPVTVSFDEIFDVILKTGATRVHPEKTTNGLNPKGYACYAEFNNQNDADFGLHSLHQLRIHTKRLVVTYAEGLSPTVSSKESDVGNIDQVRAHLDEVAICSKFGIQYPFNPKLLYLYPPPNPDILLNIIDALTKYPKLYNQVLHLMNKMSLPPPFCKCENAQSVLKRFDSYISLINLPDAVPATPEDESELSSEEDELSKRKIVLENVVPETHSPYKPKKALKAVAPVVAMKRRKKEPDVTDVFDPVSLKKRAFEIKAISLPEKPGESATTFTEKIHDTVGSLPEAKEVQPEGFGKISAVKKKVDESKEEEENEEITEFVTLKELSSNRVKPSDFELLSVFKNWEQGQPSSRLYVKNLAKSVEDSHLKRIFGRYVIWTSEEECQIASEMTNKLELLHFNCKSQPLARSSRTTGSSFCSFVNFVLFDIRHMKEGRMKGQAFISLPSIERAAVALEETNGYMLHGKPMVVQFARAAATKQKES</sequence>
<keyword evidence="5" id="KW-1185">Reference proteome</keyword>
<dbReference type="EMBL" id="JAVRJZ010000005">
    <property type="protein sequence ID" value="KAK2722599.1"/>
    <property type="molecule type" value="Genomic_DNA"/>
</dbReference>
<keyword evidence="1 2" id="KW-0694">RNA-binding</keyword>
<proteinExistence type="predicted"/>
<name>A0AA88I751_ARTSF</name>
<dbReference type="PANTHER" id="PTHR16105">
    <property type="entry name" value="RNA-BINDING REGION-CONTAINING PROTEIN 3"/>
    <property type="match status" value="1"/>
</dbReference>
<feature type="domain" description="RRM" evidence="3">
    <location>
        <begin position="359"/>
        <end position="481"/>
    </location>
</feature>
<dbReference type="SUPFAM" id="SSF54928">
    <property type="entry name" value="RNA-binding domain, RBD"/>
    <property type="match status" value="2"/>
</dbReference>
<dbReference type="GO" id="GO:0097157">
    <property type="term" value="F:pre-mRNA intronic binding"/>
    <property type="evidence" value="ECO:0007669"/>
    <property type="project" value="TreeGrafter"/>
</dbReference>
<dbReference type="SMART" id="SM00360">
    <property type="entry name" value="RRM"/>
    <property type="match status" value="2"/>
</dbReference>
<reference evidence="4" key="1">
    <citation type="submission" date="2023-07" db="EMBL/GenBank/DDBJ databases">
        <title>Chromosome-level genome assembly of Artemia franciscana.</title>
        <authorList>
            <person name="Jo E."/>
        </authorList>
    </citation>
    <scope>NUCLEOTIDE SEQUENCE</scope>
    <source>
        <tissue evidence="4">Whole body</tissue>
    </source>
</reference>
<protein>
    <recommendedName>
        <fullName evidence="3">RRM domain-containing protein</fullName>
    </recommendedName>
</protein>
<dbReference type="PANTHER" id="PTHR16105:SF0">
    <property type="entry name" value="RNA-BINDING REGION-CONTAINING PROTEIN 3"/>
    <property type="match status" value="1"/>
</dbReference>
<dbReference type="AlphaFoldDB" id="A0AA88I751"/>
<dbReference type="InterPro" id="IPR035979">
    <property type="entry name" value="RBD_domain_sf"/>
</dbReference>
<organism evidence="4 5">
    <name type="scientific">Artemia franciscana</name>
    <name type="common">Brine shrimp</name>
    <name type="synonym">Artemia sanfranciscana</name>
    <dbReference type="NCBI Taxonomy" id="6661"/>
    <lineage>
        <taxon>Eukaryota</taxon>
        <taxon>Metazoa</taxon>
        <taxon>Ecdysozoa</taxon>
        <taxon>Arthropoda</taxon>
        <taxon>Crustacea</taxon>
        <taxon>Branchiopoda</taxon>
        <taxon>Anostraca</taxon>
        <taxon>Artemiidae</taxon>
        <taxon>Artemia</taxon>
    </lineage>
</organism>
<dbReference type="PROSITE" id="PS50102">
    <property type="entry name" value="RRM"/>
    <property type="match status" value="1"/>
</dbReference>
<dbReference type="GO" id="GO:0030626">
    <property type="term" value="F:U12 snRNA binding"/>
    <property type="evidence" value="ECO:0007669"/>
    <property type="project" value="TreeGrafter"/>
</dbReference>
<evidence type="ECO:0000256" key="1">
    <source>
        <dbReference type="ARBA" id="ARBA00022884"/>
    </source>
</evidence>
<evidence type="ECO:0000259" key="3">
    <source>
        <dbReference type="PROSITE" id="PS50102"/>
    </source>
</evidence>
<comment type="caution">
    <text evidence="4">The sequence shown here is derived from an EMBL/GenBank/DDBJ whole genome shotgun (WGS) entry which is preliminary data.</text>
</comment>